<keyword evidence="2" id="KW-1185">Reference proteome</keyword>
<protein>
    <recommendedName>
        <fullName evidence="3">Transcriptional regulator</fullName>
    </recommendedName>
</protein>
<reference evidence="1 2" key="1">
    <citation type="submission" date="2021-01" db="EMBL/GenBank/DDBJ databases">
        <title>Whole genome shotgun sequence of Actinoplanes couchii NBRC 106145.</title>
        <authorList>
            <person name="Komaki H."/>
            <person name="Tamura T."/>
        </authorList>
    </citation>
    <scope>NUCLEOTIDE SEQUENCE [LARGE SCALE GENOMIC DNA]</scope>
    <source>
        <strain evidence="1 2">NBRC 106145</strain>
    </source>
</reference>
<name>A0ABQ3XSD2_9ACTN</name>
<dbReference type="Proteomes" id="UP000612282">
    <property type="component" value="Unassembled WGS sequence"/>
</dbReference>
<accession>A0ABQ3XSD2</accession>
<proteinExistence type="predicted"/>
<dbReference type="EMBL" id="BOMG01000126">
    <property type="protein sequence ID" value="GID61423.1"/>
    <property type="molecule type" value="Genomic_DNA"/>
</dbReference>
<dbReference type="RefSeq" id="WP_203809377.1">
    <property type="nucleotide sequence ID" value="NZ_BAAAQE010000104.1"/>
</dbReference>
<comment type="caution">
    <text evidence="1">The sequence shown here is derived from an EMBL/GenBank/DDBJ whole genome shotgun (WGS) entry which is preliminary data.</text>
</comment>
<evidence type="ECO:0008006" key="3">
    <source>
        <dbReference type="Google" id="ProtNLM"/>
    </source>
</evidence>
<gene>
    <name evidence="1" type="ORF">Aco03nite_098270</name>
</gene>
<evidence type="ECO:0000313" key="1">
    <source>
        <dbReference type="EMBL" id="GID61423.1"/>
    </source>
</evidence>
<sequence>MLTGEARSRLEAGYATFAALNIEVKEICTRWQVRDTATFPMRVNDHSDAAYDFQVLSRLAGVHDRALAWLAEASGLVPRWRDYGLHLDAALRATRAGDITMLTGTAAESYHHVWMHLHDELLTELGRMRSEEDA</sequence>
<organism evidence="1 2">
    <name type="scientific">Actinoplanes couchii</name>
    <dbReference type="NCBI Taxonomy" id="403638"/>
    <lineage>
        <taxon>Bacteria</taxon>
        <taxon>Bacillati</taxon>
        <taxon>Actinomycetota</taxon>
        <taxon>Actinomycetes</taxon>
        <taxon>Micromonosporales</taxon>
        <taxon>Micromonosporaceae</taxon>
        <taxon>Actinoplanes</taxon>
    </lineage>
</organism>
<evidence type="ECO:0000313" key="2">
    <source>
        <dbReference type="Proteomes" id="UP000612282"/>
    </source>
</evidence>